<reference evidence="2" key="1">
    <citation type="submission" date="2015-12" db="EMBL/GenBank/DDBJ databases">
        <title>Update maize B73 reference genome by single molecule sequencing technologies.</title>
        <authorList>
            <consortium name="Maize Genome Sequencing Project"/>
            <person name="Ware D."/>
        </authorList>
    </citation>
    <scope>NUCLEOTIDE SEQUENCE</scope>
    <source>
        <tissue evidence="2">Seedling</tissue>
    </source>
</reference>
<feature type="region of interest" description="Disordered" evidence="1">
    <location>
        <begin position="81"/>
        <end position="136"/>
    </location>
</feature>
<evidence type="ECO:0000256" key="1">
    <source>
        <dbReference type="SAM" id="MobiDB-lite"/>
    </source>
</evidence>
<protein>
    <submittedName>
        <fullName evidence="2">Rhodopsin-like receptor</fullName>
    </submittedName>
</protein>
<proteinExistence type="predicted"/>
<dbReference type="PaxDb" id="4577-GRMZM2G134329_P03"/>
<gene>
    <name evidence="2" type="ORF">ZEAMMB73_Zm00001d048573</name>
</gene>
<dbReference type="InParanoid" id="A0A1D6PMT3"/>
<keyword evidence="2" id="KW-0675">Receptor</keyword>
<dbReference type="eggNOG" id="ENOG502QSQQ">
    <property type="taxonomic scope" value="Eukaryota"/>
</dbReference>
<dbReference type="AlphaFoldDB" id="A0A1D6PMT3"/>
<sequence>MIFGGAKAYGDNRRLKAAHCELHAAELAIPRYLQWLEFPIVFDCRDHPDRIPHPRTYPFIVEPIVGSKRLSKVLIEGGMAQHNPTDNIRGTHYPRATGRAPPAEYKSPLGLSDGTSRNSSRYGDFDEDYSSMNEDRQDGFGNLHGGYQRHAPRRNSPLAGSAKTLSQGVAMDSFYSTFHTTPERMEFTKEEYEAFTRKETKKAMKQLLSSPDFNRWALANADRISVAPPGGSYSSNNSQQRHRFLGLF</sequence>
<organism evidence="2">
    <name type="scientific">Zea mays</name>
    <name type="common">Maize</name>
    <dbReference type="NCBI Taxonomy" id="4577"/>
    <lineage>
        <taxon>Eukaryota</taxon>
        <taxon>Viridiplantae</taxon>
        <taxon>Streptophyta</taxon>
        <taxon>Embryophyta</taxon>
        <taxon>Tracheophyta</taxon>
        <taxon>Spermatophyta</taxon>
        <taxon>Magnoliopsida</taxon>
        <taxon>Liliopsida</taxon>
        <taxon>Poales</taxon>
        <taxon>Poaceae</taxon>
        <taxon>PACMAD clade</taxon>
        <taxon>Panicoideae</taxon>
        <taxon>Andropogonodae</taxon>
        <taxon>Andropogoneae</taxon>
        <taxon>Tripsacinae</taxon>
        <taxon>Zea</taxon>
    </lineage>
</organism>
<dbReference type="PANTHER" id="PTHR31587:SF4">
    <property type="entry name" value="TRANSMEMBRANE PROTEIN (DUF2215)"/>
    <property type="match status" value="1"/>
</dbReference>
<evidence type="ECO:0000313" key="2">
    <source>
        <dbReference type="EMBL" id="AQL10380.1"/>
    </source>
</evidence>
<dbReference type="EMBL" id="CM000785">
    <property type="protein sequence ID" value="AQL10380.1"/>
    <property type="molecule type" value="Genomic_DNA"/>
</dbReference>
<dbReference type="PANTHER" id="PTHR31587">
    <property type="entry name" value="TRANSMEMBRANE PROTEIN (DUF2215)"/>
    <property type="match status" value="1"/>
</dbReference>
<accession>A0A1D6PMT3</accession>
<name>A0A1D6PMT3_MAIZE</name>
<dbReference type="ExpressionAtlas" id="A0A1D6PMT3">
    <property type="expression patterns" value="baseline and differential"/>
</dbReference>